<name>A0AAV2Q0G5_MEGNR</name>
<keyword evidence="12" id="KW-1185">Reference proteome</keyword>
<evidence type="ECO:0000256" key="8">
    <source>
        <dbReference type="SAM" id="MobiDB-lite"/>
    </source>
</evidence>
<keyword evidence="5 9" id="KW-0812">Transmembrane</keyword>
<feature type="domain" description="Major facilitator superfamily (MFS) profile" evidence="10">
    <location>
        <begin position="169"/>
        <end position="480"/>
    </location>
</feature>
<feature type="transmembrane region" description="Helical" evidence="9">
    <location>
        <begin position="242"/>
        <end position="260"/>
    </location>
</feature>
<keyword evidence="7 9" id="KW-0472">Membrane</keyword>
<dbReference type="InterPro" id="IPR005828">
    <property type="entry name" value="MFS_sugar_transport-like"/>
</dbReference>
<dbReference type="AlphaFoldDB" id="A0AAV2Q0G5"/>
<comment type="subcellular location">
    <subcellularLocation>
        <location evidence="1">Cell membrane</location>
        <topology evidence="1">Multi-pass membrane protein</topology>
    </subcellularLocation>
</comment>
<evidence type="ECO:0000259" key="10">
    <source>
        <dbReference type="PROSITE" id="PS50850"/>
    </source>
</evidence>
<evidence type="ECO:0000256" key="9">
    <source>
        <dbReference type="SAM" id="Phobius"/>
    </source>
</evidence>
<reference evidence="11 12" key="1">
    <citation type="submission" date="2024-05" db="EMBL/GenBank/DDBJ databases">
        <authorList>
            <person name="Wallberg A."/>
        </authorList>
    </citation>
    <scope>NUCLEOTIDE SEQUENCE [LARGE SCALE GENOMIC DNA]</scope>
</reference>
<dbReference type="EMBL" id="CAXKWB010002533">
    <property type="protein sequence ID" value="CAL4067125.1"/>
    <property type="molecule type" value="Genomic_DNA"/>
</dbReference>
<dbReference type="InterPro" id="IPR036259">
    <property type="entry name" value="MFS_trans_sf"/>
</dbReference>
<evidence type="ECO:0000256" key="7">
    <source>
        <dbReference type="ARBA" id="ARBA00023136"/>
    </source>
</evidence>
<dbReference type="PROSITE" id="PS50850">
    <property type="entry name" value="MFS"/>
    <property type="match status" value="1"/>
</dbReference>
<keyword evidence="2" id="KW-0813">Transport</keyword>
<feature type="transmembrane region" description="Helical" evidence="9">
    <location>
        <begin position="266"/>
        <end position="287"/>
    </location>
</feature>
<feature type="transmembrane region" description="Helical" evidence="9">
    <location>
        <begin position="444"/>
        <end position="466"/>
    </location>
</feature>
<dbReference type="InterPro" id="IPR020846">
    <property type="entry name" value="MFS_dom"/>
</dbReference>
<organism evidence="11 12">
    <name type="scientific">Meganyctiphanes norvegica</name>
    <name type="common">Northern krill</name>
    <name type="synonym">Thysanopoda norvegica</name>
    <dbReference type="NCBI Taxonomy" id="48144"/>
    <lineage>
        <taxon>Eukaryota</taxon>
        <taxon>Metazoa</taxon>
        <taxon>Ecdysozoa</taxon>
        <taxon>Arthropoda</taxon>
        <taxon>Crustacea</taxon>
        <taxon>Multicrustacea</taxon>
        <taxon>Malacostraca</taxon>
        <taxon>Eumalacostraca</taxon>
        <taxon>Eucarida</taxon>
        <taxon>Euphausiacea</taxon>
        <taxon>Euphausiidae</taxon>
        <taxon>Meganyctiphanes</taxon>
    </lineage>
</organism>
<dbReference type="InterPro" id="IPR005829">
    <property type="entry name" value="Sugar_transporter_CS"/>
</dbReference>
<dbReference type="GO" id="GO:0005886">
    <property type="term" value="C:plasma membrane"/>
    <property type="evidence" value="ECO:0007669"/>
    <property type="project" value="UniProtKB-SubCell"/>
</dbReference>
<dbReference type="FunFam" id="1.20.1250.20:FF:000218">
    <property type="entry name" value="facilitated trehalose transporter Tret1"/>
    <property type="match status" value="1"/>
</dbReference>
<feature type="transmembrane region" description="Helical" evidence="9">
    <location>
        <begin position="299"/>
        <end position="317"/>
    </location>
</feature>
<feature type="transmembrane region" description="Helical" evidence="9">
    <location>
        <begin position="404"/>
        <end position="432"/>
    </location>
</feature>
<feature type="transmembrane region" description="Helical" evidence="9">
    <location>
        <begin position="212"/>
        <end position="230"/>
    </location>
</feature>
<dbReference type="PANTHER" id="PTHR48021:SF1">
    <property type="entry name" value="GH07001P-RELATED"/>
    <property type="match status" value="1"/>
</dbReference>
<evidence type="ECO:0000256" key="1">
    <source>
        <dbReference type="ARBA" id="ARBA00004651"/>
    </source>
</evidence>
<feature type="transmembrane region" description="Helical" evidence="9">
    <location>
        <begin position="323"/>
        <end position="344"/>
    </location>
</feature>
<dbReference type="PROSITE" id="PS00216">
    <property type="entry name" value="SUGAR_TRANSPORT_1"/>
    <property type="match status" value="1"/>
</dbReference>
<feature type="region of interest" description="Disordered" evidence="8">
    <location>
        <begin position="1"/>
        <end position="37"/>
    </location>
</feature>
<evidence type="ECO:0000256" key="4">
    <source>
        <dbReference type="ARBA" id="ARBA00022597"/>
    </source>
</evidence>
<comment type="caution">
    <text evidence="11">The sequence shown here is derived from an EMBL/GenBank/DDBJ whole genome shotgun (WGS) entry which is preliminary data.</text>
</comment>
<dbReference type="PANTHER" id="PTHR48021">
    <property type="match status" value="1"/>
</dbReference>
<evidence type="ECO:0000256" key="3">
    <source>
        <dbReference type="ARBA" id="ARBA00022475"/>
    </source>
</evidence>
<evidence type="ECO:0000256" key="2">
    <source>
        <dbReference type="ARBA" id="ARBA00022448"/>
    </source>
</evidence>
<protein>
    <recommendedName>
        <fullName evidence="10">Major facilitator superfamily (MFS) profile domain-containing protein</fullName>
    </recommendedName>
</protein>
<evidence type="ECO:0000313" key="11">
    <source>
        <dbReference type="EMBL" id="CAL4067125.1"/>
    </source>
</evidence>
<evidence type="ECO:0000256" key="5">
    <source>
        <dbReference type="ARBA" id="ARBA00022692"/>
    </source>
</evidence>
<dbReference type="Pfam" id="PF00083">
    <property type="entry name" value="Sugar_tr"/>
    <property type="match status" value="1"/>
</dbReference>
<gene>
    <name evidence="11" type="ORF">MNOR_LOCUS6211</name>
</gene>
<feature type="compositionally biased region" description="Basic and acidic residues" evidence="8">
    <location>
        <begin position="17"/>
        <end position="35"/>
    </location>
</feature>
<dbReference type="InterPro" id="IPR050549">
    <property type="entry name" value="MFS_Trehalose_Transporter"/>
</dbReference>
<dbReference type="Gene3D" id="1.20.1250.20">
    <property type="entry name" value="MFS general substrate transporter like domains"/>
    <property type="match status" value="1"/>
</dbReference>
<dbReference type="Proteomes" id="UP001497623">
    <property type="component" value="Unassembled WGS sequence"/>
</dbReference>
<proteinExistence type="predicted"/>
<keyword evidence="3" id="KW-1003">Cell membrane</keyword>
<dbReference type="SUPFAM" id="SSF103473">
    <property type="entry name" value="MFS general substrate transporter"/>
    <property type="match status" value="1"/>
</dbReference>
<evidence type="ECO:0000313" key="12">
    <source>
        <dbReference type="Proteomes" id="UP001497623"/>
    </source>
</evidence>
<sequence>MKMDDSNLKNNIQQENKSFDKMDKGETLQSEEKKNNIVPEDVDTDMTNWKKNILESTNQNILNPKTLRSSIDLYKNDLSKSNSDSGQERNIETVNVNDNESNKTDVFAISVRPKNVDIDTSEGKEPPAGDVKHLTAAEIINLWKKPDRTTSLTASLTDPEAKGTARKLPQVLACLAAATGQLSSGAVNGWSGAALPSISADPKLTVGTPQRALIVSCIGLGALVGCLCAGQVNNLIGRRTTLVLTSPLLLAGWLTLAFAQDMAGVYMGRLLCGLSTGFLFTTCQVYSSEVPEPKLRGRLGTIPSLLLTVGVLLSYIAGGLLPWRQSCYVCAIPSFFLLLFMLMVPESPYWLILKGRREEANKALRWLRGPDYDVDVELKEMEIKIEAVGRHTSIRELWHPRTRLPFIISLFMQTLQQVCGANILMMFTGSIFQASGASIGHEMATIYTGIGQLVVTIISVCLVDILGRRLLIVGATTLLV</sequence>
<dbReference type="PROSITE" id="PS00217">
    <property type="entry name" value="SUGAR_TRANSPORT_2"/>
    <property type="match status" value="1"/>
</dbReference>
<dbReference type="GO" id="GO:0022857">
    <property type="term" value="F:transmembrane transporter activity"/>
    <property type="evidence" value="ECO:0007669"/>
    <property type="project" value="InterPro"/>
</dbReference>
<accession>A0AAV2Q0G5</accession>
<keyword evidence="6 9" id="KW-1133">Transmembrane helix</keyword>
<keyword evidence="4" id="KW-0762">Sugar transport</keyword>
<evidence type="ECO:0000256" key="6">
    <source>
        <dbReference type="ARBA" id="ARBA00022989"/>
    </source>
</evidence>